<dbReference type="Gene3D" id="3.90.850.10">
    <property type="entry name" value="Fumarylacetoacetase-like, C-terminal domain"/>
    <property type="match status" value="1"/>
</dbReference>
<keyword evidence="6 10" id="KW-0106">Calcium</keyword>
<protein>
    <recommendedName>
        <fullName evidence="3 10">Fumarylacetoacetase</fullName>
        <ecNumber evidence="3 10">3.7.1.2</ecNumber>
    </recommendedName>
    <alternativeName>
        <fullName evidence="10">Fumarylacetoacetate hydrolase</fullName>
    </alternativeName>
</protein>
<evidence type="ECO:0000256" key="8">
    <source>
        <dbReference type="ARBA" id="ARBA00022878"/>
    </source>
</evidence>
<proteinExistence type="inferred from homology"/>
<dbReference type="InterPro" id="IPR036663">
    <property type="entry name" value="Fumarylacetoacetase_C_sf"/>
</dbReference>
<keyword evidence="14" id="KW-1185">Reference proteome</keyword>
<accession>A0ABR3RV85</accession>
<evidence type="ECO:0000256" key="10">
    <source>
        <dbReference type="RuleBase" id="RU366008"/>
    </source>
</evidence>
<dbReference type="Proteomes" id="UP001521785">
    <property type="component" value="Unassembled WGS sequence"/>
</dbReference>
<dbReference type="InterPro" id="IPR036462">
    <property type="entry name" value="Fumarylacetoacetase_N_sf"/>
</dbReference>
<evidence type="ECO:0000256" key="9">
    <source>
        <dbReference type="ARBA" id="ARBA00023232"/>
    </source>
</evidence>
<dbReference type="InterPro" id="IPR005959">
    <property type="entry name" value="Fumarylacetoacetase"/>
</dbReference>
<feature type="domain" description="Fumarylacetoacetase N-terminal" evidence="12">
    <location>
        <begin position="12"/>
        <end position="103"/>
    </location>
</feature>
<comment type="similarity">
    <text evidence="2 10">Belongs to the FAH family.</text>
</comment>
<dbReference type="Pfam" id="PF09298">
    <property type="entry name" value="FAA_hydrolase_N"/>
    <property type="match status" value="1"/>
</dbReference>
<evidence type="ECO:0000256" key="4">
    <source>
        <dbReference type="ARBA" id="ARBA00022723"/>
    </source>
</evidence>
<dbReference type="InterPro" id="IPR011234">
    <property type="entry name" value="Fumarylacetoacetase-like_C"/>
</dbReference>
<dbReference type="Gene3D" id="2.30.30.230">
    <property type="entry name" value="Fumarylacetoacetase, N-terminal domain"/>
    <property type="match status" value="1"/>
</dbReference>
<evidence type="ECO:0000259" key="12">
    <source>
        <dbReference type="Pfam" id="PF09298"/>
    </source>
</evidence>
<evidence type="ECO:0000313" key="14">
    <source>
        <dbReference type="Proteomes" id="UP001521785"/>
    </source>
</evidence>
<comment type="caution">
    <text evidence="13">The sequence shown here is derived from an EMBL/GenBank/DDBJ whole genome shotgun (WGS) entry which is preliminary data.</text>
</comment>
<organism evidence="13 14">
    <name type="scientific">Paraconiothyrium brasiliense</name>
    <dbReference type="NCBI Taxonomy" id="300254"/>
    <lineage>
        <taxon>Eukaryota</taxon>
        <taxon>Fungi</taxon>
        <taxon>Dikarya</taxon>
        <taxon>Ascomycota</taxon>
        <taxon>Pezizomycotina</taxon>
        <taxon>Dothideomycetes</taxon>
        <taxon>Pleosporomycetidae</taxon>
        <taxon>Pleosporales</taxon>
        <taxon>Massarineae</taxon>
        <taxon>Didymosphaeriaceae</taxon>
        <taxon>Paraconiothyrium</taxon>
    </lineage>
</organism>
<dbReference type="InterPro" id="IPR015377">
    <property type="entry name" value="Fumarylacetoacetase_N"/>
</dbReference>
<keyword evidence="4 10" id="KW-0479">Metal-binding</keyword>
<evidence type="ECO:0000256" key="3">
    <source>
        <dbReference type="ARBA" id="ARBA00012094"/>
    </source>
</evidence>
<dbReference type="EMBL" id="JAKJXO020000003">
    <property type="protein sequence ID" value="KAL1608346.1"/>
    <property type="molecule type" value="Genomic_DNA"/>
</dbReference>
<feature type="domain" description="Fumarylacetoacetase-like C-terminal" evidence="11">
    <location>
        <begin position="118"/>
        <end position="395"/>
    </location>
</feature>
<sequence length="403" mass="43876">MSQTYTSHFGINNIPYGIARSCKRPSPQAVTRIGNEVIFLTELSKKGPFTDISTDVSSIFAEKTLNTFAALSKEVHLQTRAAIQEAYNKVLHKESSECIKDVELLLPVQVGDFTDFSVSREHVMNAPKALFGKAQLPNTFHNFPMGYAGRCSSIYVSPTPVARPIGQYLQNGTTIFGASKALDYELEVGAIVGRPLAADVDVHAKNMDEHIFGLVLVNDWSSRDIQGCEMRDPLGPFKGKNFATSMSPWVVTLEALKQFETPAPAHEEPVAPFLDDPHSTSYDLTIEAKISRKGTETTVCKVGFAHMYWTFRQMLAHNAVGGCPLNTGDLLASGTVSGSAETELACLMELTMNGKEPKQLSDGSELRYLEDGDTVYFTAIASDTSAGVGFGECVGTIKPPKLF</sequence>
<dbReference type="PANTHER" id="PTHR43069">
    <property type="entry name" value="FUMARYLACETOACETASE"/>
    <property type="match status" value="1"/>
</dbReference>
<keyword evidence="9 10" id="KW-0585">Phenylalanine catabolism</keyword>
<comment type="pathway">
    <text evidence="1 10">Amino-acid degradation; L-phenylalanine degradation; acetoacetate and fumarate from L-phenylalanine: step 6/6.</text>
</comment>
<dbReference type="SUPFAM" id="SSF56529">
    <property type="entry name" value="FAH"/>
    <property type="match status" value="1"/>
</dbReference>
<gene>
    <name evidence="13" type="ORF">SLS60_003287</name>
</gene>
<evidence type="ECO:0000256" key="5">
    <source>
        <dbReference type="ARBA" id="ARBA00022801"/>
    </source>
</evidence>
<keyword evidence="7 10" id="KW-0460">Magnesium</keyword>
<comment type="cofactor">
    <cofactor evidence="10">
        <name>Mg(2+)</name>
        <dbReference type="ChEBI" id="CHEBI:18420"/>
    </cofactor>
    <cofactor evidence="10">
        <name>Ca(2+)</name>
        <dbReference type="ChEBI" id="CHEBI:29108"/>
    </cofactor>
</comment>
<comment type="catalytic activity">
    <reaction evidence="10">
        <text>4-fumarylacetoacetate + H2O = acetoacetate + fumarate + H(+)</text>
        <dbReference type="Rhea" id="RHEA:10244"/>
        <dbReference type="ChEBI" id="CHEBI:13705"/>
        <dbReference type="ChEBI" id="CHEBI:15377"/>
        <dbReference type="ChEBI" id="CHEBI:15378"/>
        <dbReference type="ChEBI" id="CHEBI:18034"/>
        <dbReference type="ChEBI" id="CHEBI:29806"/>
        <dbReference type="EC" id="3.7.1.2"/>
    </reaction>
</comment>
<evidence type="ECO:0000259" key="11">
    <source>
        <dbReference type="Pfam" id="PF01557"/>
    </source>
</evidence>
<dbReference type="PANTHER" id="PTHR43069:SF5">
    <property type="entry name" value="FUMARYLACETOACETASE"/>
    <property type="match status" value="1"/>
</dbReference>
<dbReference type="Pfam" id="PF01557">
    <property type="entry name" value="FAA_hydrolase"/>
    <property type="match status" value="1"/>
</dbReference>
<evidence type="ECO:0000313" key="13">
    <source>
        <dbReference type="EMBL" id="KAL1608346.1"/>
    </source>
</evidence>
<evidence type="ECO:0000256" key="7">
    <source>
        <dbReference type="ARBA" id="ARBA00022842"/>
    </source>
</evidence>
<dbReference type="SUPFAM" id="SSF63433">
    <property type="entry name" value="Fumarylacetoacetate hydrolase, FAH, N-terminal domain"/>
    <property type="match status" value="1"/>
</dbReference>
<evidence type="ECO:0000256" key="1">
    <source>
        <dbReference type="ARBA" id="ARBA00004782"/>
    </source>
</evidence>
<name>A0ABR3RV85_9PLEO</name>
<keyword evidence="5 10" id="KW-0378">Hydrolase</keyword>
<reference evidence="13 14" key="1">
    <citation type="submission" date="2024-02" db="EMBL/GenBank/DDBJ databases">
        <title>De novo assembly and annotation of 12 fungi associated with fruit tree decline syndrome in Ontario, Canada.</title>
        <authorList>
            <person name="Sulman M."/>
            <person name="Ellouze W."/>
            <person name="Ilyukhin E."/>
        </authorList>
    </citation>
    <scope>NUCLEOTIDE SEQUENCE [LARGE SCALE GENOMIC DNA]</scope>
    <source>
        <strain evidence="13 14">M42-189</strain>
    </source>
</reference>
<keyword evidence="8 10" id="KW-0828">Tyrosine catabolism</keyword>
<evidence type="ECO:0000256" key="6">
    <source>
        <dbReference type="ARBA" id="ARBA00022837"/>
    </source>
</evidence>
<dbReference type="EC" id="3.7.1.2" evidence="3 10"/>
<evidence type="ECO:0000256" key="2">
    <source>
        <dbReference type="ARBA" id="ARBA00010211"/>
    </source>
</evidence>